<comment type="caution">
    <text evidence="1">The sequence shown here is derived from an EMBL/GenBank/DDBJ whole genome shotgun (WGS) entry which is preliminary data.</text>
</comment>
<evidence type="ECO:0008006" key="3">
    <source>
        <dbReference type="Google" id="ProtNLM"/>
    </source>
</evidence>
<reference evidence="1" key="1">
    <citation type="submission" date="2021-01" db="EMBL/GenBank/DDBJ databases">
        <authorList>
            <consortium name="Genoscope - CEA"/>
            <person name="William W."/>
        </authorList>
    </citation>
    <scope>NUCLEOTIDE SEQUENCE</scope>
</reference>
<dbReference type="OrthoDB" id="300960at2759"/>
<dbReference type="Proteomes" id="UP000683925">
    <property type="component" value="Unassembled WGS sequence"/>
</dbReference>
<evidence type="ECO:0000313" key="1">
    <source>
        <dbReference type="EMBL" id="CAD8189249.1"/>
    </source>
</evidence>
<evidence type="ECO:0000313" key="2">
    <source>
        <dbReference type="Proteomes" id="UP000683925"/>
    </source>
</evidence>
<sequence>MSYKFILSNKSQFSKDRNVNIDYTPVFNIQLQQKLNIFPIFNDDHQSTTPGFIIEYEKPAYESNLNYHQQLFNQKIEQIKIKNKQLLIPKPKHRVQICSVCKTKYTDYLTHTQSNSHKKLFLASPYIKKIEKIQIDLSQQLSNYNSQSTDTEDASLLGQGNRKKIKLEMSKMISITE</sequence>
<keyword evidence="2" id="KW-1185">Reference proteome</keyword>
<organism evidence="1 2">
    <name type="scientific">Paramecium octaurelia</name>
    <dbReference type="NCBI Taxonomy" id="43137"/>
    <lineage>
        <taxon>Eukaryota</taxon>
        <taxon>Sar</taxon>
        <taxon>Alveolata</taxon>
        <taxon>Ciliophora</taxon>
        <taxon>Intramacronucleata</taxon>
        <taxon>Oligohymenophorea</taxon>
        <taxon>Peniculida</taxon>
        <taxon>Parameciidae</taxon>
        <taxon>Paramecium</taxon>
    </lineage>
</organism>
<dbReference type="OMA" id="NDDHQAT"/>
<dbReference type="EMBL" id="CAJJDP010000093">
    <property type="protein sequence ID" value="CAD8189249.1"/>
    <property type="molecule type" value="Genomic_DNA"/>
</dbReference>
<dbReference type="AlphaFoldDB" id="A0A8S1WM31"/>
<gene>
    <name evidence="1" type="ORF">POCTA_138.1.T0940179</name>
</gene>
<proteinExistence type="predicted"/>
<accession>A0A8S1WM31</accession>
<name>A0A8S1WM31_PAROT</name>
<protein>
    <recommendedName>
        <fullName evidence="3">DBF4-type domain-containing protein</fullName>
    </recommendedName>
</protein>